<evidence type="ECO:0000259" key="10">
    <source>
        <dbReference type="Pfam" id="PF00849"/>
    </source>
</evidence>
<accession>A0A437R153</accession>
<evidence type="ECO:0000256" key="4">
    <source>
        <dbReference type="ARBA" id="ARBA00037670"/>
    </source>
</evidence>
<evidence type="ECO:0000256" key="1">
    <source>
        <dbReference type="ARBA" id="ARBA00022694"/>
    </source>
</evidence>
<dbReference type="SUPFAM" id="SSF55120">
    <property type="entry name" value="Pseudouridine synthase"/>
    <property type="match status" value="1"/>
</dbReference>
<dbReference type="InterPro" id="IPR006224">
    <property type="entry name" value="PsdUridine_synth_RluA-like_CS"/>
</dbReference>
<evidence type="ECO:0000256" key="2">
    <source>
        <dbReference type="ARBA" id="ARBA00023235"/>
    </source>
</evidence>
<feature type="domain" description="Pseudouridine synthase RsuA/RluA-like" evidence="10">
    <location>
        <begin position="37"/>
        <end position="196"/>
    </location>
</feature>
<dbReference type="NCBIfam" id="NF008321">
    <property type="entry name" value="PRK11112.1"/>
    <property type="match status" value="1"/>
</dbReference>
<organism evidence="11 12">
    <name type="scientific">Rheinheimera riviphila</name>
    <dbReference type="NCBI Taxonomy" id="1834037"/>
    <lineage>
        <taxon>Bacteria</taxon>
        <taxon>Pseudomonadati</taxon>
        <taxon>Pseudomonadota</taxon>
        <taxon>Gammaproteobacteria</taxon>
        <taxon>Chromatiales</taxon>
        <taxon>Chromatiaceae</taxon>
        <taxon>Rheinheimera</taxon>
    </lineage>
</organism>
<dbReference type="InterPro" id="IPR050188">
    <property type="entry name" value="RluA_PseudoU_synthase"/>
</dbReference>
<dbReference type="RefSeq" id="WP_127698013.1">
    <property type="nucleotide sequence ID" value="NZ_SACS01000004.1"/>
</dbReference>
<proteinExistence type="predicted"/>
<evidence type="ECO:0000313" key="12">
    <source>
        <dbReference type="Proteomes" id="UP000283077"/>
    </source>
</evidence>
<dbReference type="Pfam" id="PF00849">
    <property type="entry name" value="PseudoU_synth_2"/>
    <property type="match status" value="1"/>
</dbReference>
<dbReference type="Proteomes" id="UP000283077">
    <property type="component" value="Unassembled WGS sequence"/>
</dbReference>
<dbReference type="GO" id="GO:0008033">
    <property type="term" value="P:tRNA processing"/>
    <property type="evidence" value="ECO:0007669"/>
    <property type="project" value="UniProtKB-KW"/>
</dbReference>
<dbReference type="GO" id="GO:0160149">
    <property type="term" value="F:tRNA pseudouridine(65) synthase activity"/>
    <property type="evidence" value="ECO:0007669"/>
    <property type="project" value="UniProtKB-EC"/>
</dbReference>
<evidence type="ECO:0000256" key="7">
    <source>
        <dbReference type="ARBA" id="ARBA00041803"/>
    </source>
</evidence>
<dbReference type="PANTHER" id="PTHR21600">
    <property type="entry name" value="MITOCHONDRIAL RNA PSEUDOURIDINE SYNTHASE"/>
    <property type="match status" value="1"/>
</dbReference>
<dbReference type="EMBL" id="SACS01000004">
    <property type="protein sequence ID" value="RVU40470.1"/>
    <property type="molecule type" value="Genomic_DNA"/>
</dbReference>
<dbReference type="AlphaFoldDB" id="A0A437R153"/>
<keyword evidence="12" id="KW-1185">Reference proteome</keyword>
<dbReference type="PROSITE" id="PS01129">
    <property type="entry name" value="PSI_RLU"/>
    <property type="match status" value="1"/>
</dbReference>
<dbReference type="PANTHER" id="PTHR21600:SF56">
    <property type="entry name" value="TRNA PSEUDOURIDINE SYNTHASE C"/>
    <property type="match status" value="1"/>
</dbReference>
<dbReference type="InterPro" id="IPR020103">
    <property type="entry name" value="PsdUridine_synth_cat_dom_sf"/>
</dbReference>
<comment type="caution">
    <text evidence="11">The sequence shown here is derived from an EMBL/GenBank/DDBJ whole genome shotgun (WGS) entry which is preliminary data.</text>
</comment>
<comment type="catalytic activity">
    <reaction evidence="3">
        <text>uridine(65) in tRNA = pseudouridine(65) in tRNA</text>
        <dbReference type="Rhea" id="RHEA:42536"/>
        <dbReference type="Rhea" id="RHEA-COMP:10103"/>
        <dbReference type="Rhea" id="RHEA-COMP:10104"/>
        <dbReference type="ChEBI" id="CHEBI:65314"/>
        <dbReference type="ChEBI" id="CHEBI:65315"/>
        <dbReference type="EC" id="5.4.99.26"/>
    </reaction>
</comment>
<dbReference type="GO" id="GO:0000455">
    <property type="term" value="P:enzyme-directed rRNA pseudouridine synthesis"/>
    <property type="evidence" value="ECO:0007669"/>
    <property type="project" value="TreeGrafter"/>
</dbReference>
<evidence type="ECO:0000256" key="9">
    <source>
        <dbReference type="ARBA" id="ARBA00043049"/>
    </source>
</evidence>
<dbReference type="Gene3D" id="3.30.2350.10">
    <property type="entry name" value="Pseudouridine synthase"/>
    <property type="match status" value="1"/>
</dbReference>
<keyword evidence="1" id="KW-0819">tRNA processing</keyword>
<reference evidence="11 12" key="1">
    <citation type="submission" date="2019-01" db="EMBL/GenBank/DDBJ databases">
        <authorList>
            <person name="Chen W.-M."/>
        </authorList>
    </citation>
    <scope>NUCLEOTIDE SEQUENCE [LARGE SCALE GENOMIC DNA]</scope>
    <source>
        <strain evidence="11 12">KYPC3</strain>
    </source>
</reference>
<dbReference type="GO" id="GO:0003723">
    <property type="term" value="F:RNA binding"/>
    <property type="evidence" value="ECO:0007669"/>
    <property type="project" value="InterPro"/>
</dbReference>
<evidence type="ECO:0000256" key="3">
    <source>
        <dbReference type="ARBA" id="ARBA00036607"/>
    </source>
</evidence>
<name>A0A437R153_9GAMM</name>
<evidence type="ECO:0000256" key="6">
    <source>
        <dbReference type="ARBA" id="ARBA00040675"/>
    </source>
</evidence>
<sequence length="291" mass="32980">MTVSQLSQVHQQPNATVVAESSDLVPVLTILYLDQYLVAIDKPAGMLVHRSFLDKHETLFVMQTLRNQLGQHVFPVHRLDRPTSGVLVFALSPEVARLLTEQHQQESWQKFYLAVVRGYVKAPLLLDYPLYEQLDKIADKQANQHKAAQDARTALWPLAQVELPVAVGRYAAARYSLVALQPLTGRKHQLRRHLAHLRHPIVGDTSHGDGKHNQLFAKHLSAPRLMLVAKRLQIRHPITGQLLQFDAGLAELKPLFTTFSWPTDEDYYQQLWSTLDFQQLPVQADPAKPGL</sequence>
<dbReference type="OrthoDB" id="9807829at2"/>
<comment type="function">
    <text evidence="4">Responsible for synthesis of pseudouridine from uracil-65 in transfer RNAs.</text>
</comment>
<evidence type="ECO:0000313" key="11">
    <source>
        <dbReference type="EMBL" id="RVU40470.1"/>
    </source>
</evidence>
<keyword evidence="2" id="KW-0413">Isomerase</keyword>
<protein>
    <recommendedName>
        <fullName evidence="6">tRNA pseudouridine synthase C</fullName>
        <ecNumber evidence="5">5.4.99.26</ecNumber>
    </recommendedName>
    <alternativeName>
        <fullName evidence="8">tRNA pseudouridine(65) synthase</fullName>
    </alternativeName>
    <alternativeName>
        <fullName evidence="9">tRNA pseudouridylate synthase C</fullName>
    </alternativeName>
    <alternativeName>
        <fullName evidence="7">tRNA-uridine isomerase C</fullName>
    </alternativeName>
</protein>
<gene>
    <name evidence="11" type="primary">truC</name>
    <name evidence="11" type="ORF">EOE67_05315</name>
</gene>
<evidence type="ECO:0000256" key="5">
    <source>
        <dbReference type="ARBA" id="ARBA00038943"/>
    </source>
</evidence>
<evidence type="ECO:0000256" key="8">
    <source>
        <dbReference type="ARBA" id="ARBA00041975"/>
    </source>
</evidence>
<dbReference type="InterPro" id="IPR006145">
    <property type="entry name" value="PsdUridine_synth_RsuA/RluA"/>
</dbReference>
<dbReference type="EC" id="5.4.99.26" evidence="5"/>